<dbReference type="GO" id="GO:0003676">
    <property type="term" value="F:nucleic acid binding"/>
    <property type="evidence" value="ECO:0007669"/>
    <property type="project" value="InterPro"/>
</dbReference>
<feature type="region of interest" description="Disordered" evidence="2">
    <location>
        <begin position="1302"/>
        <end position="1345"/>
    </location>
</feature>
<dbReference type="Gene3D" id="3.40.50.1820">
    <property type="entry name" value="alpha/beta hydrolase"/>
    <property type="match status" value="1"/>
</dbReference>
<feature type="compositionally biased region" description="Basic residues" evidence="2">
    <location>
        <begin position="954"/>
        <end position="970"/>
    </location>
</feature>
<feature type="region of interest" description="Disordered" evidence="2">
    <location>
        <begin position="506"/>
        <end position="561"/>
    </location>
</feature>
<evidence type="ECO:0000256" key="2">
    <source>
        <dbReference type="SAM" id="MobiDB-lite"/>
    </source>
</evidence>
<keyword evidence="1" id="KW-0863">Zinc-finger</keyword>
<dbReference type="InterPro" id="IPR001878">
    <property type="entry name" value="Znf_CCHC"/>
</dbReference>
<dbReference type="Pfam" id="PF00098">
    <property type="entry name" value="zf-CCHC"/>
    <property type="match status" value="1"/>
</dbReference>
<sequence>MMAYEGRGQTNIEGDEAAGVHLAVVPGISGVDYLDPDSFFGLAAEASYVFAPVVRMLEKLGYQEGVDLIAAPYDWRFAPSVMEKREGYFQRLLASIESLDKDGTGVILLAHSMGNKVVSYFLDFAVKQKGQAWVDKHVHLWSENLTTKSASAFDGSLANFDEADNFLQFGGILMVGWVPGPGTLWKTVILMVLVTFEISWGDGQSENLTTKSASAFDGSLANFDEADNFLQFGGPPELPATATIRAILKEKGYHDASTSDVFTRLGHAVKAGVMLVGEAAAGRGGSKLCLKALFLEFEGKALQGPPDAQGFVEVRLPFAKDAGPMAVFGYGSSKATSDFISFRARWLDYAKLKAECIGKSNVAAETESPFRHGSRAGVAYEPVEIRGLLRIEKCEGIQQTLEKHYRDDSLYDFRGARTSIPIKRLLAVHGVNMPTEEAYAVRVATVRLKRSKSTVAAEPRCSSSWLRRLMRGPPGTFLREWQGKGFGQGTPGLPPGPCAYATGRVDQAGARPGAGTASMSPNAPSTTSTPLLGTSPPAFSAQSPANVDIGAGSSGSQAAGAARPSVAGSMANALGAAGIPGGAGTGEDPQGVQSAFELLGRKPPTTQGQLGMETSDAIVKALTMAVSGERKFIPSWGGGASTLRAWLKQLSFWELDNHVPKNRWGVKLFQALPENSIPRRIAEGLPMEVITSERGYGAILTAILEKFKPYLEAAAPAAVDAFFFQGDRGRNETFSSFIAAKELARQEVENLSGERVPDKIAGRILLKQANLTESQRENMAIKHNALLSFEEVARAPRPLDRPDALLKPMASSSLLAQTSSDASAAFWMNEEEGPMNQPGPLLEEPEGEWEERHHDEYYAEEEFDEPTEPLLYFEADREFDEEEALYIWAYNDAYQQLSQELGAHDPSSFPAYQDVRRELQARRKGRQFFRPREQKGASKGKGRGKSPWSSKSSSKGRGKKGGAGKGKGRGNRGTAEELLARTRCYGCGELGHFSRDCPNGATNATEGRTSFVVSQGQGALNRTFMTAGSSGLPATVSVFAGVRTQAGQGLVDSAAEEGVIGSGAFSRLRALLEQQGLRPVAVRGPTGSCAGIGGSATVASVWDVPIGVARTNGLLRVTEVKDAEGFETPFLIPVSFQELVGMVIDYDKEEVRTRQGHATPMMRLPSGHRAVSVVEFNGSWRLPKELQQSGKDPFQLPKRMTHSAKQGPVRKHQGVTVWLRHPEGSMQEIGFLEGVRERMVVPADVLSAEAQATLEPTRVTYLDAPPGHRPYIINDIWQGDLGPRSLSEPWTGTVIFQQVATEAREPSATPSTTCPTTTTSPMCPLPTTSQAAARPSASVSSTEKVPGPVSYNISDTWDEASAVYDFEGVFSSVSGGEHVQQSVVLQPAGDHVQPAVSRCSPSKSSSEDAWQSVRKRSRDMFARIQASMKQEVPRRSVHFMTWARDRMKARSMFAGFVSLCLLSSSYASTGESAPVKNLDRVDTRQLPSRAPNEWADYHEQSLRSEGPMGTGSAAAANKESRSRGLPAGVHPIQNRARRRQSHETQEPPEIFAIFDDQDQSPNSFEEVDVEPTEF</sequence>
<keyword evidence="1" id="KW-0479">Metal-binding</keyword>
<protein>
    <submittedName>
        <fullName evidence="4">Phospholipid--sterol O-acyltransferase</fullName>
    </submittedName>
</protein>
<dbReference type="Gene3D" id="4.10.60.10">
    <property type="entry name" value="Zinc finger, CCHC-type"/>
    <property type="match status" value="1"/>
</dbReference>
<dbReference type="Proteomes" id="UP000186817">
    <property type="component" value="Unassembled WGS sequence"/>
</dbReference>
<keyword evidence="1" id="KW-0862">Zinc</keyword>
<proteinExistence type="predicted"/>
<feature type="compositionally biased region" description="Low complexity" evidence="2">
    <location>
        <begin position="524"/>
        <end position="537"/>
    </location>
</feature>
<evidence type="ECO:0000259" key="3">
    <source>
        <dbReference type="PROSITE" id="PS50158"/>
    </source>
</evidence>
<dbReference type="EMBL" id="LSRX01000129">
    <property type="protein sequence ID" value="OLQ07902.1"/>
    <property type="molecule type" value="Genomic_DNA"/>
</dbReference>
<dbReference type="InterPro" id="IPR029058">
    <property type="entry name" value="AB_hydrolase_fold"/>
</dbReference>
<dbReference type="InterPro" id="IPR036875">
    <property type="entry name" value="Znf_CCHC_sf"/>
</dbReference>
<dbReference type="GO" id="GO:0006629">
    <property type="term" value="P:lipid metabolic process"/>
    <property type="evidence" value="ECO:0007669"/>
    <property type="project" value="InterPro"/>
</dbReference>
<evidence type="ECO:0000256" key="1">
    <source>
        <dbReference type="PROSITE-ProRule" id="PRU00047"/>
    </source>
</evidence>
<reference evidence="4 5" key="1">
    <citation type="submission" date="2016-02" db="EMBL/GenBank/DDBJ databases">
        <title>Genome analysis of coral dinoflagellate symbionts highlights evolutionary adaptations to a symbiotic lifestyle.</title>
        <authorList>
            <person name="Aranda M."/>
            <person name="Li Y."/>
            <person name="Liew Y.J."/>
            <person name="Baumgarten S."/>
            <person name="Simakov O."/>
            <person name="Wilson M."/>
            <person name="Piel J."/>
            <person name="Ashoor H."/>
            <person name="Bougouffa S."/>
            <person name="Bajic V.B."/>
            <person name="Ryu T."/>
            <person name="Ravasi T."/>
            <person name="Bayer T."/>
            <person name="Micklem G."/>
            <person name="Kim H."/>
            <person name="Bhak J."/>
            <person name="Lajeunesse T.C."/>
            <person name="Voolstra C.R."/>
        </authorList>
    </citation>
    <scope>NUCLEOTIDE SEQUENCE [LARGE SCALE GENOMIC DNA]</scope>
    <source>
        <strain evidence="4 5">CCMP2467</strain>
    </source>
</reference>
<feature type="domain" description="CCHC-type" evidence="3">
    <location>
        <begin position="983"/>
        <end position="999"/>
    </location>
</feature>
<dbReference type="InterPro" id="IPR003386">
    <property type="entry name" value="LACT/PDAT_acylTrfase"/>
</dbReference>
<comment type="caution">
    <text evidence="4">The sequence shown here is derived from an EMBL/GenBank/DDBJ whole genome shotgun (WGS) entry which is preliminary data.</text>
</comment>
<gene>
    <name evidence="4" type="primary">PSAT</name>
    <name evidence="4" type="ORF">AK812_SmicGene8653</name>
</gene>
<accession>A0A1Q9EKE8</accession>
<dbReference type="PANTHER" id="PTHR11440">
    <property type="entry name" value="LECITHIN-CHOLESTEROL ACYLTRANSFERASE-RELATED"/>
    <property type="match status" value="1"/>
</dbReference>
<dbReference type="Pfam" id="PF02450">
    <property type="entry name" value="LCAT"/>
    <property type="match status" value="1"/>
</dbReference>
<feature type="compositionally biased region" description="Low complexity" evidence="2">
    <location>
        <begin position="1306"/>
        <end position="1329"/>
    </location>
</feature>
<feature type="region of interest" description="Disordered" evidence="2">
    <location>
        <begin position="1469"/>
        <end position="1574"/>
    </location>
</feature>
<organism evidence="4 5">
    <name type="scientific">Symbiodinium microadriaticum</name>
    <name type="common">Dinoflagellate</name>
    <name type="synonym">Zooxanthella microadriatica</name>
    <dbReference type="NCBI Taxonomy" id="2951"/>
    <lineage>
        <taxon>Eukaryota</taxon>
        <taxon>Sar</taxon>
        <taxon>Alveolata</taxon>
        <taxon>Dinophyceae</taxon>
        <taxon>Suessiales</taxon>
        <taxon>Symbiodiniaceae</taxon>
        <taxon>Symbiodinium</taxon>
    </lineage>
</organism>
<keyword evidence="4" id="KW-0808">Transferase</keyword>
<dbReference type="GO" id="GO:0008270">
    <property type="term" value="F:zinc ion binding"/>
    <property type="evidence" value="ECO:0007669"/>
    <property type="project" value="UniProtKB-KW"/>
</dbReference>
<dbReference type="SMART" id="SM00343">
    <property type="entry name" value="ZnF_C2HC"/>
    <property type="match status" value="1"/>
</dbReference>
<evidence type="ECO:0000313" key="5">
    <source>
        <dbReference type="Proteomes" id="UP000186817"/>
    </source>
</evidence>
<dbReference type="GO" id="GO:0008374">
    <property type="term" value="F:O-acyltransferase activity"/>
    <property type="evidence" value="ECO:0007669"/>
    <property type="project" value="InterPro"/>
</dbReference>
<feature type="compositionally biased region" description="Low complexity" evidence="2">
    <location>
        <begin position="550"/>
        <end position="561"/>
    </location>
</feature>
<evidence type="ECO:0000313" key="4">
    <source>
        <dbReference type="EMBL" id="OLQ07902.1"/>
    </source>
</evidence>
<feature type="compositionally biased region" description="Acidic residues" evidence="2">
    <location>
        <begin position="1565"/>
        <end position="1574"/>
    </location>
</feature>
<keyword evidence="5" id="KW-1185">Reference proteome</keyword>
<keyword evidence="4" id="KW-0012">Acyltransferase</keyword>
<dbReference type="PROSITE" id="PS50158">
    <property type="entry name" value="ZF_CCHC"/>
    <property type="match status" value="1"/>
</dbReference>
<name>A0A1Q9EKE8_SYMMI</name>
<dbReference type="OrthoDB" id="1751327at2759"/>
<feature type="region of interest" description="Disordered" evidence="2">
    <location>
        <begin position="922"/>
        <end position="974"/>
    </location>
</feature>
<dbReference type="SUPFAM" id="SSF57756">
    <property type="entry name" value="Retrovirus zinc finger-like domains"/>
    <property type="match status" value="1"/>
</dbReference>